<feature type="compositionally biased region" description="Low complexity" evidence="1">
    <location>
        <begin position="89"/>
        <end position="104"/>
    </location>
</feature>
<feature type="region of interest" description="Disordered" evidence="1">
    <location>
        <begin position="170"/>
        <end position="191"/>
    </location>
</feature>
<organism evidence="2 3">
    <name type="scientific">Cryptolaemus montrouzieri</name>
    <dbReference type="NCBI Taxonomy" id="559131"/>
    <lineage>
        <taxon>Eukaryota</taxon>
        <taxon>Metazoa</taxon>
        <taxon>Ecdysozoa</taxon>
        <taxon>Arthropoda</taxon>
        <taxon>Hexapoda</taxon>
        <taxon>Insecta</taxon>
        <taxon>Pterygota</taxon>
        <taxon>Neoptera</taxon>
        <taxon>Endopterygota</taxon>
        <taxon>Coleoptera</taxon>
        <taxon>Polyphaga</taxon>
        <taxon>Cucujiformia</taxon>
        <taxon>Coccinelloidea</taxon>
        <taxon>Coccinellidae</taxon>
        <taxon>Scymninae</taxon>
        <taxon>Scymnini</taxon>
        <taxon>Cryptolaemus</taxon>
    </lineage>
</organism>
<protein>
    <submittedName>
        <fullName evidence="2">Uncharacterized protein</fullName>
    </submittedName>
</protein>
<dbReference type="AlphaFoldDB" id="A0ABD2NTG6"/>
<feature type="compositionally biased region" description="Low complexity" evidence="1">
    <location>
        <begin position="113"/>
        <end position="127"/>
    </location>
</feature>
<feature type="non-terminal residue" evidence="2">
    <location>
        <position position="191"/>
    </location>
</feature>
<gene>
    <name evidence="2" type="ORF">HHI36_005128</name>
</gene>
<feature type="compositionally biased region" description="Polar residues" evidence="1">
    <location>
        <begin position="176"/>
        <end position="191"/>
    </location>
</feature>
<name>A0ABD2NTG6_9CUCU</name>
<accession>A0ABD2NTG6</accession>
<dbReference type="Proteomes" id="UP001516400">
    <property type="component" value="Unassembled WGS sequence"/>
</dbReference>
<sequence length="191" mass="22126">MSKMETCVGTNKVRGIFRVKYKKPVYLKTPKEYLRDKIVLRDFFKSFNAEISEHYDNLQQANENHLRQQKQPLKDATNTNAVVKQEKINNNNNNNNEDQQQRNNTARREPESTQHSSSNSDNNHQGSRSLQCLETLAQKAGIHDITADDCKYDIAHTLLNLDRGQQQQQQIIKQQESVNHSSMSDIKSQQQ</sequence>
<reference evidence="2 3" key="1">
    <citation type="journal article" date="2021" name="BMC Biol.">
        <title>Horizontally acquired antibacterial genes associated with adaptive radiation of ladybird beetles.</title>
        <authorList>
            <person name="Li H.S."/>
            <person name="Tang X.F."/>
            <person name="Huang Y.H."/>
            <person name="Xu Z.Y."/>
            <person name="Chen M.L."/>
            <person name="Du X.Y."/>
            <person name="Qiu B.Y."/>
            <person name="Chen P.T."/>
            <person name="Zhang W."/>
            <person name="Slipinski A."/>
            <person name="Escalona H.E."/>
            <person name="Waterhouse R.M."/>
            <person name="Zwick A."/>
            <person name="Pang H."/>
        </authorList>
    </citation>
    <scope>NUCLEOTIDE SEQUENCE [LARGE SCALE GENOMIC DNA]</scope>
    <source>
        <strain evidence="2">SYSU2018</strain>
    </source>
</reference>
<evidence type="ECO:0000313" key="3">
    <source>
        <dbReference type="Proteomes" id="UP001516400"/>
    </source>
</evidence>
<evidence type="ECO:0000313" key="2">
    <source>
        <dbReference type="EMBL" id="KAL3281925.1"/>
    </source>
</evidence>
<keyword evidence="3" id="KW-1185">Reference proteome</keyword>
<dbReference type="EMBL" id="JABFTP020000144">
    <property type="protein sequence ID" value="KAL3281925.1"/>
    <property type="molecule type" value="Genomic_DNA"/>
</dbReference>
<feature type="region of interest" description="Disordered" evidence="1">
    <location>
        <begin position="87"/>
        <end position="128"/>
    </location>
</feature>
<evidence type="ECO:0000256" key="1">
    <source>
        <dbReference type="SAM" id="MobiDB-lite"/>
    </source>
</evidence>
<comment type="caution">
    <text evidence="2">The sequence shown here is derived from an EMBL/GenBank/DDBJ whole genome shotgun (WGS) entry which is preliminary data.</text>
</comment>
<proteinExistence type="predicted"/>